<evidence type="ECO:0000256" key="1">
    <source>
        <dbReference type="SAM" id="MobiDB-lite"/>
    </source>
</evidence>
<evidence type="ECO:0000313" key="2">
    <source>
        <dbReference type="EMBL" id="KHN32509.1"/>
    </source>
</evidence>
<dbReference type="Proteomes" id="UP000053555">
    <property type="component" value="Unassembled WGS sequence"/>
</dbReference>
<organism evidence="2">
    <name type="scientific">Glycine soja</name>
    <name type="common">Wild soybean</name>
    <dbReference type="NCBI Taxonomy" id="3848"/>
    <lineage>
        <taxon>Eukaryota</taxon>
        <taxon>Viridiplantae</taxon>
        <taxon>Streptophyta</taxon>
        <taxon>Embryophyta</taxon>
        <taxon>Tracheophyta</taxon>
        <taxon>Spermatophyta</taxon>
        <taxon>Magnoliopsida</taxon>
        <taxon>eudicotyledons</taxon>
        <taxon>Gunneridae</taxon>
        <taxon>Pentapetalae</taxon>
        <taxon>rosids</taxon>
        <taxon>fabids</taxon>
        <taxon>Fabales</taxon>
        <taxon>Fabaceae</taxon>
        <taxon>Papilionoideae</taxon>
        <taxon>50 kb inversion clade</taxon>
        <taxon>NPAAA clade</taxon>
        <taxon>indigoferoid/millettioid clade</taxon>
        <taxon>Phaseoleae</taxon>
        <taxon>Glycine</taxon>
        <taxon>Glycine subgen. Soja</taxon>
    </lineage>
</organism>
<reference evidence="2" key="1">
    <citation type="submission" date="2014-07" db="EMBL/GenBank/DDBJ databases">
        <title>Identification of a novel salt tolerance gene in wild soybean by whole-genome sequencing.</title>
        <authorList>
            <person name="Lam H.-M."/>
            <person name="Qi X."/>
            <person name="Li M.-W."/>
            <person name="Liu X."/>
            <person name="Xie M."/>
            <person name="Ni M."/>
            <person name="Xu X."/>
        </authorList>
    </citation>
    <scope>NUCLEOTIDE SEQUENCE [LARGE SCALE GENOMIC DNA]</scope>
    <source>
        <tissue evidence="2">Root</tissue>
    </source>
</reference>
<gene>
    <name evidence="2" type="ORF">glysoja_039601</name>
</gene>
<protein>
    <submittedName>
        <fullName evidence="2">Uncharacterized protein</fullName>
    </submittedName>
</protein>
<feature type="region of interest" description="Disordered" evidence="1">
    <location>
        <begin position="1"/>
        <end position="25"/>
    </location>
</feature>
<accession>A0A0B2RJK1</accession>
<dbReference type="UniPathway" id="UPA00143"/>
<dbReference type="AlphaFoldDB" id="A0A0B2RJK1"/>
<dbReference type="GO" id="GO:0016567">
    <property type="term" value="P:protein ubiquitination"/>
    <property type="evidence" value="ECO:0007669"/>
    <property type="project" value="UniProtKB-UniPathway"/>
</dbReference>
<proteinExistence type="predicted"/>
<dbReference type="EMBL" id="KN650089">
    <property type="protein sequence ID" value="KHN32509.1"/>
    <property type="molecule type" value="Genomic_DNA"/>
</dbReference>
<name>A0A0B2RJK1_GLYSO</name>
<sequence>MAPGRTSRTSPSPGTSSPATTSPTTCSLVNVNSEDCFRDFLLKRSYLFGFERSLASERMVMEPATASPWRYRRGSSSF</sequence>